<organism evidence="2 3">
    <name type="scientific">Hibiscus sabdariffa</name>
    <name type="common">roselle</name>
    <dbReference type="NCBI Taxonomy" id="183260"/>
    <lineage>
        <taxon>Eukaryota</taxon>
        <taxon>Viridiplantae</taxon>
        <taxon>Streptophyta</taxon>
        <taxon>Embryophyta</taxon>
        <taxon>Tracheophyta</taxon>
        <taxon>Spermatophyta</taxon>
        <taxon>Magnoliopsida</taxon>
        <taxon>eudicotyledons</taxon>
        <taxon>Gunneridae</taxon>
        <taxon>Pentapetalae</taxon>
        <taxon>rosids</taxon>
        <taxon>malvids</taxon>
        <taxon>Malvales</taxon>
        <taxon>Malvaceae</taxon>
        <taxon>Malvoideae</taxon>
        <taxon>Hibiscus</taxon>
    </lineage>
</organism>
<reference evidence="2 3" key="1">
    <citation type="journal article" date="2024" name="G3 (Bethesda)">
        <title>Genome assembly of Hibiscus sabdariffa L. provides insights into metabolisms of medicinal natural products.</title>
        <authorList>
            <person name="Kim T."/>
        </authorList>
    </citation>
    <scope>NUCLEOTIDE SEQUENCE [LARGE SCALE GENOMIC DNA]</scope>
    <source>
        <strain evidence="2">TK-2024</strain>
        <tissue evidence="2">Old leaves</tissue>
    </source>
</reference>
<gene>
    <name evidence="2" type="ORF">V6N11_059542</name>
</gene>
<feature type="compositionally biased region" description="Polar residues" evidence="1">
    <location>
        <begin position="144"/>
        <end position="162"/>
    </location>
</feature>
<keyword evidence="3" id="KW-1185">Reference proteome</keyword>
<name>A0ABR2NPL6_9ROSI</name>
<evidence type="ECO:0000256" key="1">
    <source>
        <dbReference type="SAM" id="MobiDB-lite"/>
    </source>
</evidence>
<feature type="region of interest" description="Disordered" evidence="1">
    <location>
        <begin position="113"/>
        <end position="166"/>
    </location>
</feature>
<feature type="compositionally biased region" description="Basic residues" evidence="1">
    <location>
        <begin position="134"/>
        <end position="143"/>
    </location>
</feature>
<proteinExistence type="predicted"/>
<dbReference type="PANTHER" id="PTHR31973">
    <property type="entry name" value="POLYPROTEIN, PUTATIVE-RELATED"/>
    <property type="match status" value="1"/>
</dbReference>
<dbReference type="PANTHER" id="PTHR31973:SF189">
    <property type="entry name" value="TRANSPOSASE, MUDR, PLANT, MULE TRANSPOSASE DOMAIN PROTEIN-RELATED"/>
    <property type="match status" value="1"/>
</dbReference>
<accession>A0ABR2NPL6</accession>
<sequence length="251" mass="28099">MIEKKFKDRILFEPKMKLSTLQEMCQSELGAYATYNMCQRVRKNVPKEKNGSYVEEFASLWGYAAELIASNPGSTVTIQVDRDSVGIATFHRMYICLAAVHTNETVYRASQSHESISIGQTHVTKSTTTPSGSKKTHVHRPRTRSMSFAGNEPNNSNHGQPSNKRKRMIGIVLYTNLRTGEQIFNSSLGSQTVITPPTNAPKKIEASTSQFDHTWKGPGLSLKGKKVVTTRQLQLELSDASRKHPQIRMTQ</sequence>
<comment type="caution">
    <text evidence="2">The sequence shown here is derived from an EMBL/GenBank/DDBJ whole genome shotgun (WGS) entry which is preliminary data.</text>
</comment>
<evidence type="ECO:0000313" key="3">
    <source>
        <dbReference type="Proteomes" id="UP001396334"/>
    </source>
</evidence>
<dbReference type="EMBL" id="JBBPBN010000115">
    <property type="protein sequence ID" value="KAK8977912.1"/>
    <property type="molecule type" value="Genomic_DNA"/>
</dbReference>
<feature type="compositionally biased region" description="Low complexity" evidence="1">
    <location>
        <begin position="124"/>
        <end position="133"/>
    </location>
</feature>
<protein>
    <submittedName>
        <fullName evidence="2">Uncharacterized protein</fullName>
    </submittedName>
</protein>
<dbReference type="Proteomes" id="UP001396334">
    <property type="component" value="Unassembled WGS sequence"/>
</dbReference>
<feature type="compositionally biased region" description="Polar residues" evidence="1">
    <location>
        <begin position="113"/>
        <end position="123"/>
    </location>
</feature>
<evidence type="ECO:0000313" key="2">
    <source>
        <dbReference type="EMBL" id="KAK8977912.1"/>
    </source>
</evidence>